<name>A0A448MX38_9ACTN</name>
<dbReference type="Proteomes" id="UP000273044">
    <property type="component" value="Chromosome"/>
</dbReference>
<dbReference type="Pfam" id="PF00196">
    <property type="entry name" value="GerE"/>
    <property type="match status" value="1"/>
</dbReference>
<feature type="compositionally biased region" description="Basic and acidic residues" evidence="2">
    <location>
        <begin position="60"/>
        <end position="74"/>
    </location>
</feature>
<dbReference type="SUPFAM" id="SSF46894">
    <property type="entry name" value="C-terminal effector domain of the bipartite response regulators"/>
    <property type="match status" value="1"/>
</dbReference>
<feature type="domain" description="HTH luxR-type" evidence="3">
    <location>
        <begin position="7"/>
        <end position="72"/>
    </location>
</feature>
<dbReference type="PANTHER" id="PTHR43214:SF42">
    <property type="entry name" value="TRANSCRIPTIONAL REGULATORY PROTEIN DESR"/>
    <property type="match status" value="1"/>
</dbReference>
<dbReference type="GO" id="GO:0006355">
    <property type="term" value="P:regulation of DNA-templated transcription"/>
    <property type="evidence" value="ECO:0007669"/>
    <property type="project" value="InterPro"/>
</dbReference>
<dbReference type="GeneID" id="64406474"/>
<gene>
    <name evidence="4" type="ORF">NCTC12967_00994</name>
</gene>
<feature type="region of interest" description="Disordered" evidence="2">
    <location>
        <begin position="53"/>
        <end position="74"/>
    </location>
</feature>
<dbReference type="AlphaFoldDB" id="A0A448MX38"/>
<dbReference type="InterPro" id="IPR039420">
    <property type="entry name" value="WalR-like"/>
</dbReference>
<evidence type="ECO:0000256" key="2">
    <source>
        <dbReference type="SAM" id="MobiDB-lite"/>
    </source>
</evidence>
<dbReference type="PANTHER" id="PTHR43214">
    <property type="entry name" value="TWO-COMPONENT RESPONSE REGULATOR"/>
    <property type="match status" value="1"/>
</dbReference>
<keyword evidence="1" id="KW-0238">DNA-binding</keyword>
<dbReference type="InterPro" id="IPR000792">
    <property type="entry name" value="Tscrpt_reg_LuxR_C"/>
</dbReference>
<evidence type="ECO:0000256" key="1">
    <source>
        <dbReference type="ARBA" id="ARBA00023125"/>
    </source>
</evidence>
<dbReference type="InterPro" id="IPR016032">
    <property type="entry name" value="Sig_transdc_resp-reg_C-effctor"/>
</dbReference>
<organism evidence="4 5">
    <name type="scientific">Arachnia propionica</name>
    <dbReference type="NCBI Taxonomy" id="1750"/>
    <lineage>
        <taxon>Bacteria</taxon>
        <taxon>Bacillati</taxon>
        <taxon>Actinomycetota</taxon>
        <taxon>Actinomycetes</taxon>
        <taxon>Propionibacteriales</taxon>
        <taxon>Propionibacteriaceae</taxon>
        <taxon>Arachnia</taxon>
    </lineage>
</organism>
<accession>A0A448MX38</accession>
<evidence type="ECO:0000313" key="5">
    <source>
        <dbReference type="Proteomes" id="UP000273044"/>
    </source>
</evidence>
<dbReference type="Gene3D" id="1.10.10.10">
    <property type="entry name" value="Winged helix-like DNA-binding domain superfamily/Winged helix DNA-binding domain"/>
    <property type="match status" value="1"/>
</dbReference>
<proteinExistence type="predicted"/>
<dbReference type="RefSeq" id="WP_061787164.1">
    <property type="nucleotide sequence ID" value="NZ_LR134406.1"/>
</dbReference>
<evidence type="ECO:0000313" key="4">
    <source>
        <dbReference type="EMBL" id="VEH69718.1"/>
    </source>
</evidence>
<keyword evidence="5" id="KW-1185">Reference proteome</keyword>
<evidence type="ECO:0000259" key="3">
    <source>
        <dbReference type="PROSITE" id="PS50043"/>
    </source>
</evidence>
<dbReference type="InterPro" id="IPR036388">
    <property type="entry name" value="WH-like_DNA-bd_sf"/>
</dbReference>
<sequence>MIFTAGALAGAQCDSWTTKEVLRLAASSDDAQNIAKTLRIGEGTARNHLSSAMAKTQARNRAEAARTAERNGWL</sequence>
<dbReference type="PROSITE" id="PS50043">
    <property type="entry name" value="HTH_LUXR_2"/>
    <property type="match status" value="1"/>
</dbReference>
<dbReference type="GO" id="GO:0003677">
    <property type="term" value="F:DNA binding"/>
    <property type="evidence" value="ECO:0007669"/>
    <property type="project" value="UniProtKB-KW"/>
</dbReference>
<dbReference type="SMART" id="SM00421">
    <property type="entry name" value="HTH_LUXR"/>
    <property type="match status" value="1"/>
</dbReference>
<reference evidence="4 5" key="1">
    <citation type="submission" date="2018-12" db="EMBL/GenBank/DDBJ databases">
        <authorList>
            <consortium name="Pathogen Informatics"/>
        </authorList>
    </citation>
    <scope>NUCLEOTIDE SEQUENCE [LARGE SCALE GENOMIC DNA]</scope>
    <source>
        <strain evidence="4 5">NCTC12967</strain>
    </source>
</reference>
<protein>
    <submittedName>
        <fullName evidence="4">Bacterial regulatory proteins, luxR family</fullName>
    </submittedName>
</protein>
<dbReference type="EMBL" id="LR134406">
    <property type="protein sequence ID" value="VEH69718.1"/>
    <property type="molecule type" value="Genomic_DNA"/>
</dbReference>